<evidence type="ECO:0000313" key="1">
    <source>
        <dbReference type="EMBL" id="MFC3515973.1"/>
    </source>
</evidence>
<evidence type="ECO:0000313" key="2">
    <source>
        <dbReference type="Proteomes" id="UP001595764"/>
    </source>
</evidence>
<proteinExistence type="predicted"/>
<comment type="caution">
    <text evidence="1">The sequence shown here is derived from an EMBL/GenBank/DDBJ whole genome shotgun (WGS) entry which is preliminary data.</text>
</comment>
<name>A0ABV7QS89_9PSEU</name>
<protein>
    <submittedName>
        <fullName evidence="1">Uncharacterized protein</fullName>
    </submittedName>
</protein>
<dbReference type="EMBL" id="JBHRWI010000056">
    <property type="protein sequence ID" value="MFC3515973.1"/>
    <property type="molecule type" value="Genomic_DNA"/>
</dbReference>
<organism evidence="1 2">
    <name type="scientific">Amycolatopsis halotolerans</name>
    <dbReference type="NCBI Taxonomy" id="330083"/>
    <lineage>
        <taxon>Bacteria</taxon>
        <taxon>Bacillati</taxon>
        <taxon>Actinomycetota</taxon>
        <taxon>Actinomycetes</taxon>
        <taxon>Pseudonocardiales</taxon>
        <taxon>Pseudonocardiaceae</taxon>
        <taxon>Amycolatopsis</taxon>
    </lineage>
</organism>
<reference evidence="2" key="1">
    <citation type="journal article" date="2019" name="Int. J. Syst. Evol. Microbiol.">
        <title>The Global Catalogue of Microorganisms (GCM) 10K type strain sequencing project: providing services to taxonomists for standard genome sequencing and annotation.</title>
        <authorList>
            <consortium name="The Broad Institute Genomics Platform"/>
            <consortium name="The Broad Institute Genome Sequencing Center for Infectious Disease"/>
            <person name="Wu L."/>
            <person name="Ma J."/>
        </authorList>
    </citation>
    <scope>NUCLEOTIDE SEQUENCE [LARGE SCALE GENOMIC DNA]</scope>
    <source>
        <strain evidence="2">CGMCC 4.7682</strain>
    </source>
</reference>
<gene>
    <name evidence="1" type="ORF">ACFORO_37815</name>
</gene>
<accession>A0ABV7QS89</accession>
<dbReference type="RefSeq" id="WP_377873258.1">
    <property type="nucleotide sequence ID" value="NZ_JBHMAY010000047.1"/>
</dbReference>
<sequence length="54" mass="5822">MLALAERTGAELALITSWEDEANATIGPALGLPAQHPDWKYGAVGRFATERPWA</sequence>
<keyword evidence="2" id="KW-1185">Reference proteome</keyword>
<dbReference type="Proteomes" id="UP001595764">
    <property type="component" value="Unassembled WGS sequence"/>
</dbReference>